<dbReference type="InterPro" id="IPR026881">
    <property type="entry name" value="WYL_dom"/>
</dbReference>
<gene>
    <name evidence="4" type="ORF">F9K92_02935</name>
</gene>
<evidence type="ECO:0000259" key="1">
    <source>
        <dbReference type="Pfam" id="PF13280"/>
    </source>
</evidence>
<protein>
    <submittedName>
        <fullName evidence="4">WYL domain-containing protein</fullName>
    </submittedName>
</protein>
<dbReference type="Pfam" id="PF26109">
    <property type="entry name" value="WHD_BrxR"/>
    <property type="match status" value="1"/>
</dbReference>
<evidence type="ECO:0000313" key="5">
    <source>
        <dbReference type="Proteomes" id="UP000449004"/>
    </source>
</evidence>
<dbReference type="PIRSF" id="PIRSF015558">
    <property type="entry name" value="Txn_reg_DeoR_prd"/>
    <property type="match status" value="1"/>
</dbReference>
<organism evidence="4 5">
    <name type="scientific">Stenotrophomonas rhizophila</name>
    <dbReference type="NCBI Taxonomy" id="216778"/>
    <lineage>
        <taxon>Bacteria</taxon>
        <taxon>Pseudomonadati</taxon>
        <taxon>Pseudomonadota</taxon>
        <taxon>Gammaproteobacteria</taxon>
        <taxon>Lysobacterales</taxon>
        <taxon>Lysobacteraceae</taxon>
        <taxon>Stenotrophomonas</taxon>
    </lineage>
</organism>
<dbReference type="InterPro" id="IPR059020">
    <property type="entry name" value="CapW_CTD"/>
</dbReference>
<dbReference type="PANTHER" id="PTHR34580:SF3">
    <property type="entry name" value="PROTEIN PAFB"/>
    <property type="match status" value="1"/>
</dbReference>
<feature type="domain" description="DNA-binding transcriptional repressor CapW C-terminal dimerisation" evidence="2">
    <location>
        <begin position="223"/>
        <end position="293"/>
    </location>
</feature>
<evidence type="ECO:0000313" key="4">
    <source>
        <dbReference type="EMBL" id="KAB7632196.1"/>
    </source>
</evidence>
<accession>A0A7V7YJA3</accession>
<dbReference type="InterPro" id="IPR016634">
    <property type="entry name" value="CapW-like"/>
</dbReference>
<comment type="caution">
    <text evidence="4">The sequence shown here is derived from an EMBL/GenBank/DDBJ whole genome shotgun (WGS) entry which is preliminary data.</text>
</comment>
<sequence length="303" mass="34355">MSNVQETHPKLPALGARSGSRWGQERRLEFIDYRLRWGGQLNRSDLTGFFGISTPQASLDLAEYQRRAPGNLEYDSSDRVYRTSAAFDAVFPSSSHVRYLEDLLRVAVSPDLPYGSFLGGHPPVAVVPRPWRRLDASVVICVVEAIRQNRALNVRYQSLSNPVPSERLLTPHALASDGYRWHMRAYCHQKGEFRDFLLSRILEVSGREVDRSRGEEDLAWSTMVQLVLAPHPGLEAAHRAVIELDYGMTDGECVLTCRQSLLFYVLQQLGLAEEECARPATRQQIVLRNREEVERLLPLGEVK</sequence>
<evidence type="ECO:0000259" key="3">
    <source>
        <dbReference type="Pfam" id="PF26109"/>
    </source>
</evidence>
<dbReference type="Proteomes" id="UP000449004">
    <property type="component" value="Unassembled WGS sequence"/>
</dbReference>
<evidence type="ECO:0000259" key="2">
    <source>
        <dbReference type="Pfam" id="PF26107"/>
    </source>
</evidence>
<dbReference type="Pfam" id="PF26107">
    <property type="entry name" value="BrxR_CTD"/>
    <property type="match status" value="1"/>
</dbReference>
<feature type="domain" description="DNA-binding transcriptional repressor CapW winged helix-turn-helix" evidence="3">
    <location>
        <begin position="24"/>
        <end position="102"/>
    </location>
</feature>
<feature type="domain" description="WYL" evidence="1">
    <location>
        <begin position="142"/>
        <end position="204"/>
    </location>
</feature>
<name>A0A7V7YJA3_9GAMM</name>
<dbReference type="InterPro" id="IPR059019">
    <property type="entry name" value="WHD_CapW"/>
</dbReference>
<proteinExistence type="predicted"/>
<dbReference type="EMBL" id="WELC01000003">
    <property type="protein sequence ID" value="KAB7632196.1"/>
    <property type="molecule type" value="Genomic_DNA"/>
</dbReference>
<dbReference type="InterPro" id="IPR051534">
    <property type="entry name" value="CBASS_pafABC_assoc_protein"/>
</dbReference>
<dbReference type="Pfam" id="PF13280">
    <property type="entry name" value="WYL"/>
    <property type="match status" value="1"/>
</dbReference>
<dbReference type="PANTHER" id="PTHR34580">
    <property type="match status" value="1"/>
</dbReference>
<dbReference type="PROSITE" id="PS52050">
    <property type="entry name" value="WYL"/>
    <property type="match status" value="1"/>
</dbReference>
<dbReference type="AlphaFoldDB" id="A0A7V7YJA3"/>
<reference evidence="4 5" key="1">
    <citation type="submission" date="2019-10" db="EMBL/GenBank/DDBJ databases">
        <title>Halotolerant bacteria associated to Saharan-endemic halophytes Stipa tenacissima L. and Atriplex halimus L mitigate salt stress and promote growth of tomato plants.</title>
        <authorList>
            <person name="Dif G."/>
        </authorList>
    </citation>
    <scope>NUCLEOTIDE SEQUENCE [LARGE SCALE GENOMIC DNA]</scope>
    <source>
        <strain evidence="4 5">IS26</strain>
    </source>
</reference>